<protein>
    <submittedName>
        <fullName evidence="1">Uncharacterized protein</fullName>
    </submittedName>
</protein>
<comment type="caution">
    <text evidence="1">The sequence shown here is derived from an EMBL/GenBank/DDBJ whole genome shotgun (WGS) entry which is preliminary data.</text>
</comment>
<dbReference type="EMBL" id="LGTO01000005">
    <property type="protein sequence ID" value="KNE21715.1"/>
    <property type="molecule type" value="Genomic_DNA"/>
</dbReference>
<dbReference type="RefSeq" id="WP_072742412.1">
    <property type="nucleotide sequence ID" value="NZ_BOSN01000004.1"/>
</dbReference>
<proteinExistence type="predicted"/>
<keyword evidence="2" id="KW-1185">Reference proteome</keyword>
<dbReference type="Proteomes" id="UP000036780">
    <property type="component" value="Unassembled WGS sequence"/>
</dbReference>
<name>A0A0L0QSM3_VIRPA</name>
<dbReference type="PATRIC" id="fig|1473.5.peg.4247"/>
<accession>A0A0L0QSM3</accession>
<evidence type="ECO:0000313" key="1">
    <source>
        <dbReference type="EMBL" id="KNE21715.1"/>
    </source>
</evidence>
<reference evidence="2" key="1">
    <citation type="submission" date="2015-07" db="EMBL/GenBank/DDBJ databases">
        <title>Fjat-10053 dsm26.</title>
        <authorList>
            <person name="Liu B."/>
            <person name="Wang J."/>
            <person name="Zhu Y."/>
            <person name="Liu G."/>
            <person name="Chen Q."/>
            <person name="Chen Z."/>
            <person name="Lan J."/>
            <person name="Che J."/>
            <person name="Ge C."/>
            <person name="Shi H."/>
            <person name="Pan Z."/>
            <person name="Liu X."/>
        </authorList>
    </citation>
    <scope>NUCLEOTIDE SEQUENCE [LARGE SCALE GENOMIC DNA]</scope>
    <source>
        <strain evidence="2">DSM 26</strain>
    </source>
</reference>
<gene>
    <name evidence="1" type="ORF">AFK71_06200</name>
</gene>
<dbReference type="GeneID" id="66873011"/>
<evidence type="ECO:0000313" key="2">
    <source>
        <dbReference type="Proteomes" id="UP000036780"/>
    </source>
</evidence>
<organism evidence="1 2">
    <name type="scientific">Virgibacillus pantothenticus</name>
    <dbReference type="NCBI Taxonomy" id="1473"/>
    <lineage>
        <taxon>Bacteria</taxon>
        <taxon>Bacillati</taxon>
        <taxon>Bacillota</taxon>
        <taxon>Bacilli</taxon>
        <taxon>Bacillales</taxon>
        <taxon>Bacillaceae</taxon>
        <taxon>Virgibacillus</taxon>
    </lineage>
</organism>
<dbReference type="AlphaFoldDB" id="A0A0L0QSM3"/>
<sequence length="124" mass="14391">MKKKKINMLLFLLSLALNVYLVGKSIVMKNLFEPTDEEEIILSEMVQKTIESDSYKRLAEKEEVIAIKTDVNKFKGGVFPYNLEVNVSTKKQTYHFSCHDKKCSTMDISGWSYSIYQDEEPRLP</sequence>